<comment type="similarity">
    <text evidence="2 11">Belongs to the exportin family.</text>
</comment>
<dbReference type="SUPFAM" id="SSF48371">
    <property type="entry name" value="ARM repeat"/>
    <property type="match status" value="1"/>
</dbReference>
<dbReference type="InterPro" id="IPR045546">
    <property type="entry name" value="Exportin-T_C"/>
</dbReference>
<dbReference type="PANTHER" id="PTHR15952">
    <property type="entry name" value="EXPORTIN-T/LOS1"/>
    <property type="match status" value="1"/>
</dbReference>
<evidence type="ECO:0000313" key="15">
    <source>
        <dbReference type="EMBL" id="KAF2461280.1"/>
    </source>
</evidence>
<dbReference type="InterPro" id="IPR011989">
    <property type="entry name" value="ARM-like"/>
</dbReference>
<organism evidence="15 16">
    <name type="scientific">Lineolata rhizophorae</name>
    <dbReference type="NCBI Taxonomy" id="578093"/>
    <lineage>
        <taxon>Eukaryota</taxon>
        <taxon>Fungi</taxon>
        <taxon>Dikarya</taxon>
        <taxon>Ascomycota</taxon>
        <taxon>Pezizomycotina</taxon>
        <taxon>Dothideomycetes</taxon>
        <taxon>Dothideomycetes incertae sedis</taxon>
        <taxon>Lineolatales</taxon>
        <taxon>Lineolataceae</taxon>
        <taxon>Lineolata</taxon>
    </lineage>
</organism>
<proteinExistence type="inferred from homology"/>
<feature type="domain" description="Exportin-T C-terminal" evidence="14">
    <location>
        <begin position="350"/>
        <end position="1091"/>
    </location>
</feature>
<dbReference type="AlphaFoldDB" id="A0A6A6PBJ0"/>
<evidence type="ECO:0000256" key="9">
    <source>
        <dbReference type="ARBA" id="ARBA00023242"/>
    </source>
</evidence>
<comment type="function">
    <text evidence="10">tRNA nucleus export receptor which facilitates tRNA translocation across the nuclear pore complex. Involved in pre-tRNA splicing, probably by affecting the interaction of pre-tRNA with splicing endonuclease.</text>
</comment>
<evidence type="ECO:0000256" key="3">
    <source>
        <dbReference type="ARBA" id="ARBA00018928"/>
    </source>
</evidence>
<keyword evidence="4 11" id="KW-0813">Transport</keyword>
<feature type="region of interest" description="Disordered" evidence="12">
    <location>
        <begin position="627"/>
        <end position="651"/>
    </location>
</feature>
<dbReference type="OrthoDB" id="26399at2759"/>
<dbReference type="Gene3D" id="1.25.10.10">
    <property type="entry name" value="Leucine-rich Repeat Variant"/>
    <property type="match status" value="1"/>
</dbReference>
<dbReference type="GO" id="GO:0031267">
    <property type="term" value="F:small GTPase binding"/>
    <property type="evidence" value="ECO:0007669"/>
    <property type="project" value="InterPro"/>
</dbReference>
<keyword evidence="6 11" id="KW-0820">tRNA-binding</keyword>
<comment type="subcellular location">
    <subcellularLocation>
        <location evidence="1 11">Cytoplasm</location>
    </subcellularLocation>
    <subcellularLocation>
        <location evidence="11">Nucleus</location>
    </subcellularLocation>
    <text evidence="11">Shuttles between the nucleus and the cytoplasm.</text>
</comment>
<dbReference type="InterPro" id="IPR016024">
    <property type="entry name" value="ARM-type_fold"/>
</dbReference>
<accession>A0A6A6PBJ0</accession>
<feature type="region of interest" description="Disordered" evidence="12">
    <location>
        <begin position="739"/>
        <end position="760"/>
    </location>
</feature>
<evidence type="ECO:0000256" key="8">
    <source>
        <dbReference type="ARBA" id="ARBA00022884"/>
    </source>
</evidence>
<sequence>MDVEAQIESAVQIAWNPSADQSLKQQAFTFLNGLRQDPTCWQACLALFTRFPRSLDVVRHVSLEVVNNAIVGNHLEPAGLAYVRDALMNYIRTVYAAGGQAGPPDDAHIQNKLAQTMTYLFDALYASGWESFFDDFRALAGESAESIGVGNPAATVLYLRLLSSVHDEIADVLVPRDAANQRRANELKDLVRARDAPKIAASWREILAKWRQEEPAVVESCLKTLSRWVSWIDISLVVGDEMLGYLLDIAGQQGVGPSSSDSPQTRVRDAAIDTFTEIVSKKMKPADKISLIVFLRLPTVVHTLLQMPALEAQRFTSDYDTDLAEKVARLVNATVTDVVRALEAADTPDDTRRVADDLMQAFVPNLLRLLSDEYDEICSTVIHAVTDLLNALRRIVSRSGGALSPQYAALLPSILEAIISKMKYDETSSWGEEDDETDEAEFQDLRRRLDVLQQIIASIDPSLYIDTMSRIVGTTLAQLNQGGFDRVDWRELELALHETFIFGDFAAKREGMYAKQEPTSAASARLIEMMRQIVESDVGNYPHPAIHLLYMDTCVRYIAFFENNASAIPKALENFVRLIHVTHIKVRCRSWYLFQRFVKPLRNQLGDVAKTVIQAIADLLVIKAELPSDRDGDGDDDSEDKSQPTDPGYNPNDETFMSQLYLFEAVGNIAAPAAVSAPDKVLIASSVIGPIFEDMSRNLDPAKAGDERALNQIHHDIMALGTLAKGFADALQTTSLSSSSTTSAANAGGSAPPPQPQLPDELAAQFDRCSEAILVALQDLARFPFIRGAARFAFSRLQTVMGPRVLAQLPRWIDGLIMGPSAIAASSAGEDGAGRSAGPDSTELAALLRTLVQLVYAFRESMRSVLEELLTGLLERVFEALAAVPQGTDDALAGQELRREYVGFLGALLAPGSGVEFVLVSERNQASFDRVVASLVHFAKSAPGDAAAAKGAVGVMKGMVGAWGGPVILLPGGASAAKAKEEPTSPTTAATNGTNGVGAAGDVPRTPDPQPWLPGFDAFAVARFAPLPFEVPASAGFKASDAQSRAVLAELAALQVEMARRFGAAYLVRVRELLGELGVGEEGVGVYVGRWAKVVERRNGYGKEAA</sequence>
<evidence type="ECO:0000256" key="4">
    <source>
        <dbReference type="ARBA" id="ARBA00022448"/>
    </source>
</evidence>
<dbReference type="GO" id="GO:0071528">
    <property type="term" value="P:tRNA re-export from nucleus"/>
    <property type="evidence" value="ECO:0007669"/>
    <property type="project" value="UniProtKB-UniRule"/>
</dbReference>
<evidence type="ECO:0000256" key="6">
    <source>
        <dbReference type="ARBA" id="ARBA00022555"/>
    </source>
</evidence>
<protein>
    <recommendedName>
        <fullName evidence="3 11">Exportin-T</fullName>
    </recommendedName>
    <alternativeName>
        <fullName evidence="11">Exportin(tRNA)</fullName>
    </alternativeName>
    <alternativeName>
        <fullName evidence="11">tRNA exportin</fullName>
    </alternativeName>
</protein>
<feature type="compositionally biased region" description="Low complexity" evidence="12">
    <location>
        <begin position="739"/>
        <end position="750"/>
    </location>
</feature>
<evidence type="ECO:0000256" key="11">
    <source>
        <dbReference type="RuleBase" id="RU366037"/>
    </source>
</evidence>
<gene>
    <name evidence="15" type="ORF">BDY21DRAFT_412791</name>
</gene>
<name>A0A6A6PBJ0_9PEZI</name>
<dbReference type="InterPro" id="IPR040017">
    <property type="entry name" value="XPOT"/>
</dbReference>
<reference evidence="15" key="1">
    <citation type="journal article" date="2020" name="Stud. Mycol.">
        <title>101 Dothideomycetes genomes: a test case for predicting lifestyles and emergence of pathogens.</title>
        <authorList>
            <person name="Haridas S."/>
            <person name="Albert R."/>
            <person name="Binder M."/>
            <person name="Bloem J."/>
            <person name="Labutti K."/>
            <person name="Salamov A."/>
            <person name="Andreopoulos B."/>
            <person name="Baker S."/>
            <person name="Barry K."/>
            <person name="Bills G."/>
            <person name="Bluhm B."/>
            <person name="Cannon C."/>
            <person name="Castanera R."/>
            <person name="Culley D."/>
            <person name="Daum C."/>
            <person name="Ezra D."/>
            <person name="Gonzalez J."/>
            <person name="Henrissat B."/>
            <person name="Kuo A."/>
            <person name="Liang C."/>
            <person name="Lipzen A."/>
            <person name="Lutzoni F."/>
            <person name="Magnuson J."/>
            <person name="Mondo S."/>
            <person name="Nolan M."/>
            <person name="Ohm R."/>
            <person name="Pangilinan J."/>
            <person name="Park H.-J."/>
            <person name="Ramirez L."/>
            <person name="Alfaro M."/>
            <person name="Sun H."/>
            <person name="Tritt A."/>
            <person name="Yoshinaga Y."/>
            <person name="Zwiers L.-H."/>
            <person name="Turgeon B."/>
            <person name="Goodwin S."/>
            <person name="Spatafora J."/>
            <person name="Crous P."/>
            <person name="Grigoriev I."/>
        </authorList>
    </citation>
    <scope>NUCLEOTIDE SEQUENCE</scope>
    <source>
        <strain evidence="15">ATCC 16933</strain>
    </source>
</reference>
<dbReference type="GO" id="GO:0000049">
    <property type="term" value="F:tRNA binding"/>
    <property type="evidence" value="ECO:0007669"/>
    <property type="project" value="UniProtKB-UniRule"/>
</dbReference>
<evidence type="ECO:0000256" key="1">
    <source>
        <dbReference type="ARBA" id="ARBA00004496"/>
    </source>
</evidence>
<dbReference type="GO" id="GO:0005737">
    <property type="term" value="C:cytoplasm"/>
    <property type="evidence" value="ECO:0007669"/>
    <property type="project" value="UniProtKB-SubCell"/>
</dbReference>
<evidence type="ECO:0000256" key="5">
    <source>
        <dbReference type="ARBA" id="ARBA00022490"/>
    </source>
</evidence>
<dbReference type="GO" id="GO:0016363">
    <property type="term" value="C:nuclear matrix"/>
    <property type="evidence" value="ECO:0007669"/>
    <property type="project" value="TreeGrafter"/>
</dbReference>
<evidence type="ECO:0000256" key="10">
    <source>
        <dbReference type="ARBA" id="ARBA00025147"/>
    </source>
</evidence>
<dbReference type="Pfam" id="PF19282">
    <property type="entry name" value="Exportin-T"/>
    <property type="match status" value="1"/>
</dbReference>
<dbReference type="EMBL" id="MU001671">
    <property type="protein sequence ID" value="KAF2461280.1"/>
    <property type="molecule type" value="Genomic_DNA"/>
</dbReference>
<evidence type="ECO:0000256" key="2">
    <source>
        <dbReference type="ARBA" id="ARBA00009466"/>
    </source>
</evidence>
<dbReference type="PANTHER" id="PTHR15952:SF11">
    <property type="entry name" value="EXPORTIN-T"/>
    <property type="match status" value="1"/>
</dbReference>
<dbReference type="Proteomes" id="UP000799766">
    <property type="component" value="Unassembled WGS sequence"/>
</dbReference>
<evidence type="ECO:0000259" key="13">
    <source>
        <dbReference type="Pfam" id="PF08389"/>
    </source>
</evidence>
<keyword evidence="8 11" id="KW-0694">RNA-binding</keyword>
<evidence type="ECO:0000256" key="7">
    <source>
        <dbReference type="ARBA" id="ARBA00022694"/>
    </source>
</evidence>
<feature type="domain" description="Exportin-1/Importin-beta-like" evidence="13">
    <location>
        <begin position="107"/>
        <end position="258"/>
    </location>
</feature>
<evidence type="ECO:0000313" key="16">
    <source>
        <dbReference type="Proteomes" id="UP000799766"/>
    </source>
</evidence>
<evidence type="ECO:0000256" key="12">
    <source>
        <dbReference type="SAM" id="MobiDB-lite"/>
    </source>
</evidence>
<keyword evidence="5 11" id="KW-0963">Cytoplasm</keyword>
<feature type="region of interest" description="Disordered" evidence="12">
    <location>
        <begin position="978"/>
        <end position="999"/>
    </location>
</feature>
<dbReference type="Pfam" id="PF08389">
    <property type="entry name" value="Xpo1"/>
    <property type="match status" value="1"/>
</dbReference>
<keyword evidence="7" id="KW-0819">tRNA processing</keyword>
<dbReference type="InterPro" id="IPR013598">
    <property type="entry name" value="Exportin-1/Importin-b-like"/>
</dbReference>
<keyword evidence="16" id="KW-1185">Reference proteome</keyword>
<keyword evidence="9 11" id="KW-0539">Nucleus</keyword>
<evidence type="ECO:0000259" key="14">
    <source>
        <dbReference type="Pfam" id="PF19282"/>
    </source>
</evidence>
<dbReference type="GO" id="GO:0005643">
    <property type="term" value="C:nuclear pore"/>
    <property type="evidence" value="ECO:0007669"/>
    <property type="project" value="TreeGrafter"/>
</dbReference>
<dbReference type="GO" id="GO:0008033">
    <property type="term" value="P:tRNA processing"/>
    <property type="evidence" value="ECO:0007669"/>
    <property type="project" value="UniProtKB-KW"/>
</dbReference>